<dbReference type="OrthoDB" id="1899580at2759"/>
<dbReference type="OMA" id="HALINGH"/>
<dbReference type="Gene3D" id="1.25.40.10">
    <property type="entry name" value="Tetratricopeptide repeat domain"/>
    <property type="match status" value="2"/>
</dbReference>
<dbReference type="PANTHER" id="PTHR46669:SF1">
    <property type="entry name" value="LEUCINE-RICH PPR MOTIF-CONTAINING PROTEIN, MITOCHONDRIAL"/>
    <property type="match status" value="1"/>
</dbReference>
<dbReference type="GO" id="GO:0070129">
    <property type="term" value="P:regulation of mitochondrial translation"/>
    <property type="evidence" value="ECO:0007669"/>
    <property type="project" value="TreeGrafter"/>
</dbReference>
<dbReference type="STRING" id="6832.A0A553P6W9"/>
<dbReference type="NCBIfam" id="TIGR00756">
    <property type="entry name" value="PPR"/>
    <property type="match status" value="1"/>
</dbReference>
<evidence type="ECO:0000313" key="3">
    <source>
        <dbReference type="Proteomes" id="UP000318571"/>
    </source>
</evidence>
<dbReference type="AlphaFoldDB" id="A0A553P6W9"/>
<comment type="caution">
    <text evidence="2">The sequence shown here is derived from an EMBL/GenBank/DDBJ whole genome shotgun (WGS) entry which is preliminary data.</text>
</comment>
<dbReference type="InterPro" id="IPR033490">
    <property type="entry name" value="LRP130"/>
</dbReference>
<dbReference type="Proteomes" id="UP000318571">
    <property type="component" value="Chromosome 3"/>
</dbReference>
<dbReference type="GO" id="GO:0005634">
    <property type="term" value="C:nucleus"/>
    <property type="evidence" value="ECO:0007669"/>
    <property type="project" value="TreeGrafter"/>
</dbReference>
<dbReference type="GO" id="GO:0005739">
    <property type="term" value="C:mitochondrion"/>
    <property type="evidence" value="ECO:0007669"/>
    <property type="project" value="TreeGrafter"/>
</dbReference>
<organism evidence="2 3">
    <name type="scientific">Tigriopus californicus</name>
    <name type="common">Marine copepod</name>
    <dbReference type="NCBI Taxonomy" id="6832"/>
    <lineage>
        <taxon>Eukaryota</taxon>
        <taxon>Metazoa</taxon>
        <taxon>Ecdysozoa</taxon>
        <taxon>Arthropoda</taxon>
        <taxon>Crustacea</taxon>
        <taxon>Multicrustacea</taxon>
        <taxon>Hexanauplia</taxon>
        <taxon>Copepoda</taxon>
        <taxon>Harpacticoida</taxon>
        <taxon>Harpacticidae</taxon>
        <taxon>Tigriopus</taxon>
    </lineage>
</organism>
<reference evidence="2 3" key="1">
    <citation type="journal article" date="2018" name="Nat. Ecol. Evol.">
        <title>Genomic signatures of mitonuclear coevolution across populations of Tigriopus californicus.</title>
        <authorList>
            <person name="Barreto F.S."/>
            <person name="Watson E.T."/>
            <person name="Lima T.G."/>
            <person name="Willett C.S."/>
            <person name="Edmands S."/>
            <person name="Li W."/>
            <person name="Burton R.S."/>
        </authorList>
    </citation>
    <scope>NUCLEOTIDE SEQUENCE [LARGE SCALE GENOMIC DNA]</scope>
    <source>
        <strain evidence="2 3">San Diego</strain>
    </source>
</reference>
<feature type="repeat" description="PPR" evidence="1">
    <location>
        <begin position="197"/>
        <end position="231"/>
    </location>
</feature>
<evidence type="ECO:0000256" key="1">
    <source>
        <dbReference type="PROSITE-ProRule" id="PRU00708"/>
    </source>
</evidence>
<dbReference type="PROSITE" id="PS51375">
    <property type="entry name" value="PPR"/>
    <property type="match status" value="1"/>
</dbReference>
<protein>
    <recommendedName>
        <fullName evidence="4">Pentacotripeptide-repeat region of PRORP domain-containing protein</fullName>
    </recommendedName>
</protein>
<dbReference type="InterPro" id="IPR002885">
    <property type="entry name" value="PPR_rpt"/>
</dbReference>
<sequence length="1024" mass="114928">MAALLRSGKFLRVVSGFARSPGPAFTGNNAGPTADTANAGYHLVVNADAASPFQSWSLGQIQSSLPVITAAKDHGQRDEDQTVLCEDGPLFLMSNDITQAEIKELLAKIPELDPKVAHSQSILVLRLCGSVLAHDLAKGEDRTAFANEVWTQLEEEMKVPMTIQHYNALLSVYLENDHTFCPAYFQNRLRNRSVRANQETFEALMRRYSKDGNMEGASRILKVMQERGFGVSRSAFHALINGHAQANDFKSAKQVLNTMAGLELVANSETFLILANGFARYGDFQGIQDTFQEAVKHKVKMGNKHVYEVIWNLCEHDHKNLVFKVLDLANRDSESFGFETKAVISKLIASSHDDVAFSLLKFIPQAPKDVSKRATEFLDELVKKNRPVSKLLWYAEEMKREKILEGGLETLLLAALNKNNFSLALKLAEIYVQDGHPLSKQITSSLFTMCGSSLDVLSTAKAIGTANLTGADLKSIVIPHVDKMSHSVTEITEHLQTTGLEPQKFISPLIDYLLEKNRHTDAEGLAQSHQKFLSSAHADLFKPSISETTSETGEVSQSPVAPCIVDVSMVQMFDPATNTFQWFPLPYVCDMFRTQGRFWDLEQMLVTSRGNFKSEDRKIIYLATLQSYLDHGFFDKVIFLTHQLETEEFKGDFPQYDDLMNQLADVMAMNHNQFAPENNTNYLEDDKTQVKEESRFIQSQHRNFKRALGSKSGEEALQVYYALEKAGKILNITESSSLIELLVRENQITEAAQIAETMLSREMYPLPKIFRFLLNKMAASGHVEPMESLGQYLSAKVKKDVSYDNRLCNAYLSASRGGEFLDKLHEQLELATPENIQTIKDKFPRGGAMGLLENYPELIGHYSKLAHKFIQYDYIAPMNVLWTYHFINGRHDLAAPLWENYVKNCPQIMFQKICQTARSQGSLDMAFNLVTLLQDAKVTIGAQGIAYSCLLDVLSQKNLFKDGLSHLNEALQQGVHLDDVNRTALVRLKSGLESIGEKFPYEVPKKCNNLSSENERSLSPAMDN</sequence>
<name>A0A553P6W9_TIGCA</name>
<dbReference type="EMBL" id="VCGU01000007">
    <property type="protein sequence ID" value="TRY73427.1"/>
    <property type="molecule type" value="Genomic_DNA"/>
</dbReference>
<dbReference type="InterPro" id="IPR011990">
    <property type="entry name" value="TPR-like_helical_dom_sf"/>
</dbReference>
<dbReference type="PANTHER" id="PTHR46669">
    <property type="entry name" value="LEUCINE-RICH PPR MOTIF-CONTAINING PROTEIN, MITOCHONDRIAL"/>
    <property type="match status" value="1"/>
</dbReference>
<proteinExistence type="predicted"/>
<keyword evidence="3" id="KW-1185">Reference proteome</keyword>
<gene>
    <name evidence="2" type="ORF">TCAL_02200</name>
</gene>
<evidence type="ECO:0008006" key="4">
    <source>
        <dbReference type="Google" id="ProtNLM"/>
    </source>
</evidence>
<accession>A0A553P6W9</accession>
<evidence type="ECO:0000313" key="2">
    <source>
        <dbReference type="EMBL" id="TRY73427.1"/>
    </source>
</evidence>
<dbReference type="GO" id="GO:0003730">
    <property type="term" value="F:mRNA 3'-UTR binding"/>
    <property type="evidence" value="ECO:0007669"/>
    <property type="project" value="TreeGrafter"/>
</dbReference>
<dbReference type="Pfam" id="PF01535">
    <property type="entry name" value="PPR"/>
    <property type="match status" value="2"/>
</dbReference>